<accession>A0A5J5DA21</accession>
<dbReference type="GO" id="GO:0002088">
    <property type="term" value="P:lens development in camera-type eye"/>
    <property type="evidence" value="ECO:0007669"/>
    <property type="project" value="TreeGrafter"/>
</dbReference>
<organism evidence="2 3">
    <name type="scientific">Etheostoma spectabile</name>
    <name type="common">orangethroat darter</name>
    <dbReference type="NCBI Taxonomy" id="54343"/>
    <lineage>
        <taxon>Eukaryota</taxon>
        <taxon>Metazoa</taxon>
        <taxon>Chordata</taxon>
        <taxon>Craniata</taxon>
        <taxon>Vertebrata</taxon>
        <taxon>Euteleostomi</taxon>
        <taxon>Actinopterygii</taxon>
        <taxon>Neopterygii</taxon>
        <taxon>Teleostei</taxon>
        <taxon>Neoteleostei</taxon>
        <taxon>Acanthomorphata</taxon>
        <taxon>Eupercaria</taxon>
        <taxon>Perciformes</taxon>
        <taxon>Percoidei</taxon>
        <taxon>Percidae</taxon>
        <taxon>Etheostomatinae</taxon>
        <taxon>Etheostoma</taxon>
    </lineage>
</organism>
<name>A0A5J5DA21_9PERO</name>
<feature type="coiled-coil region" evidence="1">
    <location>
        <begin position="55"/>
        <end position="82"/>
    </location>
</feature>
<dbReference type="PANTHER" id="PTHR23039">
    <property type="entry name" value="NANCE-HORAN SYNDROME PROTEIN"/>
    <property type="match status" value="1"/>
</dbReference>
<dbReference type="PANTHER" id="PTHR23039:SF5">
    <property type="entry name" value="ACTIN REMODELING REGULATOR NHS"/>
    <property type="match status" value="1"/>
</dbReference>
<evidence type="ECO:0000313" key="2">
    <source>
        <dbReference type="EMBL" id="KAA8589690.1"/>
    </source>
</evidence>
<dbReference type="Gene3D" id="1.20.5.340">
    <property type="match status" value="1"/>
</dbReference>
<protein>
    <submittedName>
        <fullName evidence="2">Uncharacterized protein</fullName>
    </submittedName>
</protein>
<gene>
    <name evidence="2" type="ORF">FQN60_013055</name>
</gene>
<dbReference type="GO" id="GO:0030154">
    <property type="term" value="P:cell differentiation"/>
    <property type="evidence" value="ECO:0007669"/>
    <property type="project" value="TreeGrafter"/>
</dbReference>
<dbReference type="AlphaFoldDB" id="A0A5J5DA21"/>
<dbReference type="EMBL" id="VOFY01000009">
    <property type="protein sequence ID" value="KAA8589690.1"/>
    <property type="molecule type" value="Genomic_DNA"/>
</dbReference>
<comment type="caution">
    <text evidence="2">The sequence shown here is derived from an EMBL/GenBank/DDBJ whole genome shotgun (WGS) entry which is preliminary data.</text>
</comment>
<evidence type="ECO:0000256" key="1">
    <source>
        <dbReference type="SAM" id="Coils"/>
    </source>
</evidence>
<keyword evidence="3" id="KW-1185">Reference proteome</keyword>
<evidence type="ECO:0000313" key="3">
    <source>
        <dbReference type="Proteomes" id="UP000327493"/>
    </source>
</evidence>
<reference evidence="2 3" key="1">
    <citation type="submission" date="2019-08" db="EMBL/GenBank/DDBJ databases">
        <title>A chromosome-level genome assembly, high-density linkage maps, and genome scans reveal the genomic architecture of hybrid incompatibilities underlying speciation via character displacement in darters (Percidae: Etheostominae).</title>
        <authorList>
            <person name="Moran R.L."/>
            <person name="Catchen J.M."/>
            <person name="Fuller R.C."/>
        </authorList>
    </citation>
    <scope>NUCLEOTIDE SEQUENCE [LARGE SCALE GENOMIC DNA]</scope>
    <source>
        <strain evidence="2">EspeVRDwgs_2016</strain>
        <tissue evidence="2">Muscle</tissue>
    </source>
</reference>
<keyword evidence="1" id="KW-0175">Coiled coil</keyword>
<dbReference type="Proteomes" id="UP000327493">
    <property type="component" value="Chromosome 9"/>
</dbReference>
<proteinExistence type="predicted"/>
<sequence>MPFAKRVVEPQLLCRHQIPNEEPQLFEDLVSISNVALSRTLRQLSDLAKHACSIFQELENDLSSTSLRVRGLQSKINELQQTCSELDPKQEAVLTGEAEVFQVNDALLLTLSCLSVELCLTTNVYVPGAWHVSLSPVFGQLSCDTPSMSVSVFDYHHSSSARLGSAALQSPMKDISSSWLYDICSAFCLSPHVFRLGFDWNVNSPSLAAVYEPVDQPGELQASWLAAGKVCVTHYLSIKGHKARPHSPVRAQSLPASHLHLNVNPLSERVNVCEILPGPSVTLQMALLVKVGHGRTLSSTQDGTMEITRFIHSFHPDHLSASIMLKALGITLLSTDNNVCLIAVHMDTWLSDEVMLPVMPQVRTVPSFFFERRWAAASPFSICEMYTFNTGLCCSAAMALTQVTTGIVGDQRAEVRSLFPSLDIWETSYINTVQLEPRPTWRFILMPVLWEGTGRSPGSVLQASAHVKACSEWTGGLSIIELGPRERCRADLRACGDVGGRAKAQLSSACQFSLMPLPPNDFPTDTHRSPARKSDLSPTVFVPARRERRLNKSRRQLRASGCNNGSFSSPPSIGILVPSITFQAEVTGPTCYPTSKLQWVSSSDITLINWEDVGSGRITGETDLRGGFHQQLTADAPPNSSITINRLVVAQVRAWPDHLYPALGGEGSMGEECEQMFQWSCRPAGKADSAVFLFFFSPEATWLCWLSVAVLKITNTRCEIKRKSPREGRQKQGKWVFSLRVTQQGQQFISQQGGKEETG</sequence>